<name>X1TVR4_9ZZZZ</name>
<proteinExistence type="predicted"/>
<dbReference type="EMBL" id="BARW01033398">
    <property type="protein sequence ID" value="GAJ09344.1"/>
    <property type="molecule type" value="Genomic_DNA"/>
</dbReference>
<sequence length="55" mass="6005">MKMPPLYRPDTSPAGTARRDPSSDVMDSEGGFGAEKYFNREIHAPVRRLPGACPA</sequence>
<accession>X1TVR4</accession>
<evidence type="ECO:0000256" key="1">
    <source>
        <dbReference type="SAM" id="MobiDB-lite"/>
    </source>
</evidence>
<evidence type="ECO:0000313" key="2">
    <source>
        <dbReference type="EMBL" id="GAJ09344.1"/>
    </source>
</evidence>
<feature type="region of interest" description="Disordered" evidence="1">
    <location>
        <begin position="1"/>
        <end position="33"/>
    </location>
</feature>
<organism evidence="2">
    <name type="scientific">marine sediment metagenome</name>
    <dbReference type="NCBI Taxonomy" id="412755"/>
    <lineage>
        <taxon>unclassified sequences</taxon>
        <taxon>metagenomes</taxon>
        <taxon>ecological metagenomes</taxon>
    </lineage>
</organism>
<comment type="caution">
    <text evidence="2">The sequence shown here is derived from an EMBL/GenBank/DDBJ whole genome shotgun (WGS) entry which is preliminary data.</text>
</comment>
<protein>
    <submittedName>
        <fullName evidence="2">Uncharacterized protein</fullName>
    </submittedName>
</protein>
<reference evidence="2" key="1">
    <citation type="journal article" date="2014" name="Front. Microbiol.">
        <title>High frequency of phylogenetically diverse reductive dehalogenase-homologous genes in deep subseafloor sedimentary metagenomes.</title>
        <authorList>
            <person name="Kawai M."/>
            <person name="Futagami T."/>
            <person name="Toyoda A."/>
            <person name="Takaki Y."/>
            <person name="Nishi S."/>
            <person name="Hori S."/>
            <person name="Arai W."/>
            <person name="Tsubouchi T."/>
            <person name="Morono Y."/>
            <person name="Uchiyama I."/>
            <person name="Ito T."/>
            <person name="Fujiyama A."/>
            <person name="Inagaki F."/>
            <person name="Takami H."/>
        </authorList>
    </citation>
    <scope>NUCLEOTIDE SEQUENCE</scope>
    <source>
        <strain evidence="2">Expedition CK06-06</strain>
    </source>
</reference>
<dbReference type="AlphaFoldDB" id="X1TVR4"/>
<gene>
    <name evidence="2" type="ORF">S12H4_52615</name>
</gene>